<dbReference type="EMBL" id="JBHTLM010000013">
    <property type="protein sequence ID" value="MFD1178020.1"/>
    <property type="molecule type" value="Genomic_DNA"/>
</dbReference>
<keyword evidence="2" id="KW-0012">Acyltransferase</keyword>
<protein>
    <submittedName>
        <fullName evidence="2">GNAT family N-acetyltransferase</fullName>
        <ecNumber evidence="2">2.3.-.-</ecNumber>
    </submittedName>
</protein>
<dbReference type="Pfam" id="PF00583">
    <property type="entry name" value="Acetyltransf_1"/>
    <property type="match status" value="1"/>
</dbReference>
<evidence type="ECO:0000313" key="3">
    <source>
        <dbReference type="Proteomes" id="UP001597262"/>
    </source>
</evidence>
<evidence type="ECO:0000313" key="2">
    <source>
        <dbReference type="EMBL" id="MFD1178020.1"/>
    </source>
</evidence>
<dbReference type="GO" id="GO:0016746">
    <property type="term" value="F:acyltransferase activity"/>
    <property type="evidence" value="ECO:0007669"/>
    <property type="project" value="UniProtKB-KW"/>
</dbReference>
<feature type="domain" description="N-acetyltransferase" evidence="1">
    <location>
        <begin position="5"/>
        <end position="161"/>
    </location>
</feature>
<sequence length="161" mass="18196">MNSSISLSSYKEQFTQDLSRFELPVDQLGYTGLPSEVLDLSISDPNRYPIVIVKDEHVPVGFFVLHMNSDIAKLVNNPKAILLRALSVSYPYQGKGYAKEAMSLVPRFVLEHFPDVDEIVLAVNSKNIAAQQLYIKTGFEDKGFRKIGIKGPQYIYHFKVK</sequence>
<evidence type="ECO:0000259" key="1">
    <source>
        <dbReference type="PROSITE" id="PS51186"/>
    </source>
</evidence>
<dbReference type="PANTHER" id="PTHR43328">
    <property type="entry name" value="ACETYLTRANSFERASE-RELATED"/>
    <property type="match status" value="1"/>
</dbReference>
<dbReference type="PANTHER" id="PTHR43328:SF1">
    <property type="entry name" value="N-ACETYLTRANSFERASE DOMAIN-CONTAINING PROTEIN"/>
    <property type="match status" value="1"/>
</dbReference>
<comment type="caution">
    <text evidence="2">The sequence shown here is derived from an EMBL/GenBank/DDBJ whole genome shotgun (WGS) entry which is preliminary data.</text>
</comment>
<gene>
    <name evidence="2" type="ORF">ACFQ3W_17160</name>
</gene>
<name>A0ABW3S0P5_9BACL</name>
<dbReference type="CDD" id="cd04301">
    <property type="entry name" value="NAT_SF"/>
    <property type="match status" value="1"/>
</dbReference>
<accession>A0ABW3S0P5</accession>
<proteinExistence type="predicted"/>
<reference evidence="3" key="1">
    <citation type="journal article" date="2019" name="Int. J. Syst. Evol. Microbiol.">
        <title>The Global Catalogue of Microorganisms (GCM) 10K type strain sequencing project: providing services to taxonomists for standard genome sequencing and annotation.</title>
        <authorList>
            <consortium name="The Broad Institute Genomics Platform"/>
            <consortium name="The Broad Institute Genome Sequencing Center for Infectious Disease"/>
            <person name="Wu L."/>
            <person name="Ma J."/>
        </authorList>
    </citation>
    <scope>NUCLEOTIDE SEQUENCE [LARGE SCALE GENOMIC DNA]</scope>
    <source>
        <strain evidence="3">CCUG 59189</strain>
    </source>
</reference>
<organism evidence="2 3">
    <name type="scientific">Paenibacillus puldeungensis</name>
    <dbReference type="NCBI Taxonomy" id="696536"/>
    <lineage>
        <taxon>Bacteria</taxon>
        <taxon>Bacillati</taxon>
        <taxon>Bacillota</taxon>
        <taxon>Bacilli</taxon>
        <taxon>Bacillales</taxon>
        <taxon>Paenibacillaceae</taxon>
        <taxon>Paenibacillus</taxon>
    </lineage>
</organism>
<keyword evidence="3" id="KW-1185">Reference proteome</keyword>
<dbReference type="Gene3D" id="3.40.630.30">
    <property type="match status" value="1"/>
</dbReference>
<keyword evidence="2" id="KW-0808">Transferase</keyword>
<dbReference type="EC" id="2.3.-.-" evidence="2"/>
<dbReference type="InterPro" id="IPR016181">
    <property type="entry name" value="Acyl_CoA_acyltransferase"/>
</dbReference>
<dbReference type="SUPFAM" id="SSF55729">
    <property type="entry name" value="Acyl-CoA N-acyltransferases (Nat)"/>
    <property type="match status" value="1"/>
</dbReference>
<dbReference type="PROSITE" id="PS51186">
    <property type="entry name" value="GNAT"/>
    <property type="match status" value="1"/>
</dbReference>
<dbReference type="Proteomes" id="UP001597262">
    <property type="component" value="Unassembled WGS sequence"/>
</dbReference>
<dbReference type="InterPro" id="IPR000182">
    <property type="entry name" value="GNAT_dom"/>
</dbReference>
<dbReference type="RefSeq" id="WP_379320465.1">
    <property type="nucleotide sequence ID" value="NZ_JBHTLM010000013.1"/>
</dbReference>